<evidence type="ECO:0000256" key="1">
    <source>
        <dbReference type="ARBA" id="ARBA00004561"/>
    </source>
</evidence>
<evidence type="ECO:0000256" key="4">
    <source>
        <dbReference type="ARBA" id="ARBA00023263"/>
    </source>
</evidence>
<evidence type="ECO:0000256" key="3">
    <source>
        <dbReference type="ARBA" id="ARBA00022729"/>
    </source>
</evidence>
<keyword evidence="4" id="KW-0281">Fimbrium</keyword>
<feature type="signal peptide" evidence="5">
    <location>
        <begin position="1"/>
        <end position="32"/>
    </location>
</feature>
<comment type="similarity">
    <text evidence="2">Belongs to the fimbrial protein family.</text>
</comment>
<dbReference type="Proteomes" id="UP000590599">
    <property type="component" value="Unassembled WGS sequence"/>
</dbReference>
<comment type="subcellular location">
    <subcellularLocation>
        <location evidence="1">Fimbrium</location>
    </subcellularLocation>
</comment>
<proteinExistence type="inferred from homology"/>
<accession>A0A852PUX6</accession>
<dbReference type="InterPro" id="IPR050263">
    <property type="entry name" value="Bact_Fimbrial_Adh_Pro"/>
</dbReference>
<sequence length="238" mass="25515">MKFILKFLYRMFKMKKTILALLALGVFGVANASEADHAPRTPIKDPGAANSAIPYQRATAEDTTTNGTHAKITVTGEVLNSTCEIKSGDRDQTIKLKSVGTNQLKKVGDVAADHLVQIKLQNCKTTTAGVPGTTTPGTGTHKVTVTFNATDKIDYYNDGTLKNVEPGATVAKNVNIQFANLNGTSIRLGTNDPNNTLKPTEAARSDEHVVEFLARYYATGQSTPGLVKGEAELDLAYE</sequence>
<dbReference type="AlphaFoldDB" id="A0A852PUX6"/>
<evidence type="ECO:0000256" key="5">
    <source>
        <dbReference type="SAM" id="SignalP"/>
    </source>
</evidence>
<dbReference type="Gene3D" id="2.60.40.1090">
    <property type="entry name" value="Fimbrial-type adhesion domain"/>
    <property type="match status" value="1"/>
</dbReference>
<evidence type="ECO:0000313" key="6">
    <source>
        <dbReference type="EMBL" id="NYA27531.1"/>
    </source>
</evidence>
<dbReference type="EMBL" id="JACBKA010000013">
    <property type="protein sequence ID" value="NYA27531.1"/>
    <property type="molecule type" value="Genomic_DNA"/>
</dbReference>
<keyword evidence="3 5" id="KW-0732">Signal</keyword>
<comment type="caution">
    <text evidence="6">The sequence shown here is derived from an EMBL/GenBank/DDBJ whole genome shotgun (WGS) entry which is preliminary data.</text>
</comment>
<name>A0A852PUX6_HAEHA</name>
<gene>
    <name evidence="6" type="ORF">HZI69_06755</name>
</gene>
<feature type="chain" id="PRO_5032579145" evidence="5">
    <location>
        <begin position="33"/>
        <end position="238"/>
    </location>
</feature>
<dbReference type="InterPro" id="IPR036937">
    <property type="entry name" value="Adhesion_dom_fimbrial_sf"/>
</dbReference>
<reference evidence="6 7" key="1">
    <citation type="submission" date="2020-07" db="EMBL/GenBank/DDBJ databases">
        <title>Genus Haemophilus, Bergeys manual.</title>
        <authorList>
            <person name="Noerskov-Lauritsen N."/>
        </authorList>
    </citation>
    <scope>NUCLEOTIDE SEQUENCE [LARGE SCALE GENOMIC DNA]</scope>
    <source>
        <strain evidence="6 7">CCUG30047</strain>
    </source>
</reference>
<dbReference type="PANTHER" id="PTHR33420:SF3">
    <property type="entry name" value="FIMBRIAL SUBUNIT ELFA"/>
    <property type="match status" value="1"/>
</dbReference>
<dbReference type="SUPFAM" id="SSF49401">
    <property type="entry name" value="Bacterial adhesins"/>
    <property type="match status" value="1"/>
</dbReference>
<dbReference type="InterPro" id="IPR008966">
    <property type="entry name" value="Adhesion_dom_sf"/>
</dbReference>
<evidence type="ECO:0000313" key="7">
    <source>
        <dbReference type="Proteomes" id="UP000590599"/>
    </source>
</evidence>
<dbReference type="PANTHER" id="PTHR33420">
    <property type="entry name" value="FIMBRIAL SUBUNIT ELFA-RELATED"/>
    <property type="match status" value="1"/>
</dbReference>
<dbReference type="GO" id="GO:0043709">
    <property type="term" value="P:cell adhesion involved in single-species biofilm formation"/>
    <property type="evidence" value="ECO:0007669"/>
    <property type="project" value="TreeGrafter"/>
</dbReference>
<dbReference type="GO" id="GO:0009289">
    <property type="term" value="C:pilus"/>
    <property type="evidence" value="ECO:0007669"/>
    <property type="project" value="UniProtKB-SubCell"/>
</dbReference>
<protein>
    <submittedName>
        <fullName evidence="6">Type 1 fimbrial protein</fullName>
    </submittedName>
</protein>
<evidence type="ECO:0000256" key="2">
    <source>
        <dbReference type="ARBA" id="ARBA00006671"/>
    </source>
</evidence>
<organism evidence="6 7">
    <name type="scientific">Haemophilus haemolyticus</name>
    <dbReference type="NCBI Taxonomy" id="726"/>
    <lineage>
        <taxon>Bacteria</taxon>
        <taxon>Pseudomonadati</taxon>
        <taxon>Pseudomonadota</taxon>
        <taxon>Gammaproteobacteria</taxon>
        <taxon>Pasteurellales</taxon>
        <taxon>Pasteurellaceae</taxon>
        <taxon>Haemophilus</taxon>
    </lineage>
</organism>